<accession>A0A9P7UIC7</accession>
<reference evidence="1" key="1">
    <citation type="submission" date="2021-05" db="EMBL/GenBank/DDBJ databases">
        <title>Comparative genomics of three Colletotrichum scovillei strains and genetic complementation revealed genes involved fungal growth and virulence on chili pepper.</title>
        <authorList>
            <person name="Hsieh D.-K."/>
            <person name="Chuang S.-C."/>
            <person name="Chen C.-Y."/>
            <person name="Chao Y.-T."/>
            <person name="Lu M.-Y.J."/>
            <person name="Lee M.-H."/>
            <person name="Shih M.-C."/>
        </authorList>
    </citation>
    <scope>NUCLEOTIDE SEQUENCE</scope>
    <source>
        <strain evidence="1">Coll-153</strain>
    </source>
</reference>
<feature type="non-terminal residue" evidence="1">
    <location>
        <position position="60"/>
    </location>
</feature>
<proteinExistence type="predicted"/>
<dbReference type="EMBL" id="JAESDN010000001">
    <property type="protein sequence ID" value="KAG7058195.1"/>
    <property type="molecule type" value="Genomic_DNA"/>
</dbReference>
<protein>
    <submittedName>
        <fullName evidence="1">Uncharacterized protein</fullName>
    </submittedName>
</protein>
<comment type="caution">
    <text evidence="1">The sequence shown here is derived from an EMBL/GenBank/DDBJ whole genome shotgun (WGS) entry which is preliminary data.</text>
</comment>
<keyword evidence="2" id="KW-1185">Reference proteome</keyword>
<sequence>MGKDGRDETAGTEYVSEVPSISSAVICTYVHISRASKLRAAAPSFSFPHVKSPLPIPQTS</sequence>
<gene>
    <name evidence="1" type="ORF">JMJ77_005573</name>
</gene>
<evidence type="ECO:0000313" key="2">
    <source>
        <dbReference type="Proteomes" id="UP000699042"/>
    </source>
</evidence>
<name>A0A9P7UIC7_9PEZI</name>
<evidence type="ECO:0000313" key="1">
    <source>
        <dbReference type="EMBL" id="KAG7058195.1"/>
    </source>
</evidence>
<organism evidence="1 2">
    <name type="scientific">Colletotrichum scovillei</name>
    <dbReference type="NCBI Taxonomy" id="1209932"/>
    <lineage>
        <taxon>Eukaryota</taxon>
        <taxon>Fungi</taxon>
        <taxon>Dikarya</taxon>
        <taxon>Ascomycota</taxon>
        <taxon>Pezizomycotina</taxon>
        <taxon>Sordariomycetes</taxon>
        <taxon>Hypocreomycetidae</taxon>
        <taxon>Glomerellales</taxon>
        <taxon>Glomerellaceae</taxon>
        <taxon>Colletotrichum</taxon>
        <taxon>Colletotrichum acutatum species complex</taxon>
    </lineage>
</organism>
<dbReference type="AlphaFoldDB" id="A0A9P7UIC7"/>
<dbReference type="Proteomes" id="UP000699042">
    <property type="component" value="Unassembled WGS sequence"/>
</dbReference>